<comment type="caution">
    <text evidence="2">The sequence shown here is derived from an EMBL/GenBank/DDBJ whole genome shotgun (WGS) entry which is preliminary data.</text>
</comment>
<feature type="compositionally biased region" description="Polar residues" evidence="1">
    <location>
        <begin position="663"/>
        <end position="672"/>
    </location>
</feature>
<feature type="compositionally biased region" description="Polar residues" evidence="1">
    <location>
        <begin position="778"/>
        <end position="789"/>
    </location>
</feature>
<proteinExistence type="predicted"/>
<feature type="compositionally biased region" description="Basic and acidic residues" evidence="1">
    <location>
        <begin position="609"/>
        <end position="627"/>
    </location>
</feature>
<evidence type="ECO:0000313" key="3">
    <source>
        <dbReference type="Proteomes" id="UP000308267"/>
    </source>
</evidence>
<reference evidence="2 3" key="1">
    <citation type="journal article" date="2019" name="BMC Genomics">
        <title>New insights from Opisthorchis felineus genome: update on genomics of the epidemiologically important liver flukes.</title>
        <authorList>
            <person name="Ershov N.I."/>
            <person name="Mordvinov V.A."/>
            <person name="Prokhortchouk E.B."/>
            <person name="Pakharukova M.Y."/>
            <person name="Gunbin K.V."/>
            <person name="Ustyantsev K."/>
            <person name="Genaev M.A."/>
            <person name="Blinov A.G."/>
            <person name="Mazur A."/>
            <person name="Boulygina E."/>
            <person name="Tsygankova S."/>
            <person name="Khrameeva E."/>
            <person name="Chekanov N."/>
            <person name="Fan G."/>
            <person name="Xiao A."/>
            <person name="Zhang H."/>
            <person name="Xu X."/>
            <person name="Yang H."/>
            <person name="Solovyev V."/>
            <person name="Lee S.M."/>
            <person name="Liu X."/>
            <person name="Afonnikov D.A."/>
            <person name="Skryabin K.G."/>
        </authorList>
    </citation>
    <scope>NUCLEOTIDE SEQUENCE [LARGE SCALE GENOMIC DNA]</scope>
    <source>
        <strain evidence="2">AK-0245</strain>
        <tissue evidence="2">Whole organism</tissue>
    </source>
</reference>
<feature type="compositionally biased region" description="Basic and acidic residues" evidence="1">
    <location>
        <begin position="738"/>
        <end position="755"/>
    </location>
</feature>
<feature type="region of interest" description="Disordered" evidence="1">
    <location>
        <begin position="663"/>
        <end position="826"/>
    </location>
</feature>
<feature type="region of interest" description="Disordered" evidence="1">
    <location>
        <begin position="440"/>
        <end position="472"/>
    </location>
</feature>
<feature type="compositionally biased region" description="Polar residues" evidence="1">
    <location>
        <begin position="724"/>
        <end position="737"/>
    </location>
</feature>
<keyword evidence="3" id="KW-1185">Reference proteome</keyword>
<feature type="region of interest" description="Disordered" evidence="1">
    <location>
        <begin position="603"/>
        <end position="634"/>
    </location>
</feature>
<feature type="region of interest" description="Disordered" evidence="1">
    <location>
        <begin position="20"/>
        <end position="39"/>
    </location>
</feature>
<protein>
    <submittedName>
        <fullName evidence="2">Uncharacterized protein</fullName>
    </submittedName>
</protein>
<evidence type="ECO:0000256" key="1">
    <source>
        <dbReference type="SAM" id="MobiDB-lite"/>
    </source>
</evidence>
<accession>A0A4S2LJX5</accession>
<gene>
    <name evidence="2" type="ORF">CRM22_006659</name>
</gene>
<feature type="compositionally biased region" description="Basic and acidic residues" evidence="1">
    <location>
        <begin position="448"/>
        <end position="467"/>
    </location>
</feature>
<feature type="region of interest" description="Disordered" evidence="1">
    <location>
        <begin position="46"/>
        <end position="91"/>
    </location>
</feature>
<dbReference type="OrthoDB" id="6265342at2759"/>
<dbReference type="Proteomes" id="UP000308267">
    <property type="component" value="Unassembled WGS sequence"/>
</dbReference>
<feature type="compositionally biased region" description="Basic and acidic residues" evidence="1">
    <location>
        <begin position="496"/>
        <end position="517"/>
    </location>
</feature>
<name>A0A4S2LJX5_OPIFE</name>
<sequence length="826" mass="91452">MLNISVLKKKMRNTKSRILEGTPLISGPPTNKERSDQTAHLKRNVVKSSNLATLSDKEVMSSNKPSADHLQRTDSIPTKTGNSRESRHISFRGTKYDTVYVEQSSPSLQGSQSEAELLTKSGMESTVQAYSASKFKNGGRESGYSGHPPSSFHVARGVTKEEQLRLMEIRRAKLLSRIHELLTNVDQPGQPGSTAETAEHTELKKLYPAKEDLIVPRVASYWDAKSTQIEEGRKLLKARRALHVIQKSQPPAMPAHYRGGPGPQAEGGVIKNKTPKDDKNIRKTDKSTEIDEWNLEDDQYICHGKDKAVQTQFINPRQRRRFSDAVEITVRTLSRPTYTMKVVADESGLRAVREDIKIESNRTSLAVGTEPEPQLRYKGLQPATNTDENLRNKRASSTVEVFLKQRSVALDYVQSLRASEVPKREDGQYKDRILQEANGSADLIQRSSRKDSGEGILDLSDHKRPESTEDSVPVMHNLRSSFGTLVVSVDAQPSKLEKTAVDDSRRGDREQPQDKKAASLSDDLGPTSEQAKTAELDFSDYKRFENSRHTIPVDRLLTQPPGEVVASYDFERSQGDKTKFGEPEQDSDGPLRQLEIAGLVGDIGPVAKPEGHGEDIPLDRLDNKQSETEESLFSLGRATTPDRVAATESFDFQLPKAETTDVYQLSQENGNLLQEEEATSPTGSPISEPKLEDQSQESVLTSLDRNVSDPSESTVSIELGLPSPSESSAMMHDSQSSEMERIVSYKAGEESDGMPKESNTVELTEIEQDVQHLETGATPDSDQTAPASNERSEREIESDEQGDGVVSTALTGEPEYTTISAFDEEF</sequence>
<evidence type="ECO:0000313" key="2">
    <source>
        <dbReference type="EMBL" id="TGZ63925.1"/>
    </source>
</evidence>
<feature type="region of interest" description="Disordered" evidence="1">
    <location>
        <begin position="496"/>
        <end position="534"/>
    </location>
</feature>
<organism evidence="2 3">
    <name type="scientific">Opisthorchis felineus</name>
    <dbReference type="NCBI Taxonomy" id="147828"/>
    <lineage>
        <taxon>Eukaryota</taxon>
        <taxon>Metazoa</taxon>
        <taxon>Spiralia</taxon>
        <taxon>Lophotrochozoa</taxon>
        <taxon>Platyhelminthes</taxon>
        <taxon>Trematoda</taxon>
        <taxon>Digenea</taxon>
        <taxon>Opisthorchiida</taxon>
        <taxon>Opisthorchiata</taxon>
        <taxon>Opisthorchiidae</taxon>
        <taxon>Opisthorchis</taxon>
    </lineage>
</organism>
<feature type="compositionally biased region" description="Polar residues" evidence="1">
    <location>
        <begin position="696"/>
        <end position="716"/>
    </location>
</feature>
<dbReference type="EMBL" id="SJOL01006981">
    <property type="protein sequence ID" value="TGZ63925.1"/>
    <property type="molecule type" value="Genomic_DNA"/>
</dbReference>
<dbReference type="AlphaFoldDB" id="A0A4S2LJX5"/>